<dbReference type="PIRSF" id="PIRSF017184">
    <property type="entry name" value="Nnr"/>
    <property type="match status" value="1"/>
</dbReference>
<keyword evidence="13" id="KW-0511">Multifunctional enzyme</keyword>
<feature type="binding site" evidence="17">
    <location>
        <position position="436"/>
    </location>
    <ligand>
        <name>(6S)-NADPHX</name>
        <dbReference type="ChEBI" id="CHEBI:64076"/>
    </ligand>
</feature>
<proteinExistence type="inferred from homology"/>
<dbReference type="Proteomes" id="UP001275932">
    <property type="component" value="Unassembled WGS sequence"/>
</dbReference>
<feature type="binding site" evidence="17">
    <location>
        <position position="259"/>
    </location>
    <ligand>
        <name>(6S)-NADPHX</name>
        <dbReference type="ChEBI" id="CHEBI:64076"/>
    </ligand>
</feature>
<gene>
    <name evidence="17" type="primary">nnrD</name>
    <name evidence="21" type="ORF">MOX91_06755</name>
</gene>
<comment type="function">
    <text evidence="17">Catalyzes the dehydration of the S-form of NAD(P)HX at the expense of ADP, which is converted to AMP. Together with NAD(P)HX epimerase, which catalyzes the epimerization of the S- and R-forms, the enzyme allows the repair of both epimers of NAD(P)HX, a damaged form of NAD(P)H that is a result of enzymatic or heat-dependent hydration.</text>
</comment>
<dbReference type="Pfam" id="PF01256">
    <property type="entry name" value="Carb_kinase"/>
    <property type="match status" value="1"/>
</dbReference>
<organism evidence="21 22">
    <name type="scientific">Intestinicryptomonas porci</name>
    <dbReference type="NCBI Taxonomy" id="2926320"/>
    <lineage>
        <taxon>Bacteria</taxon>
        <taxon>Pseudomonadati</taxon>
        <taxon>Verrucomicrobiota</taxon>
        <taxon>Opitutia</taxon>
        <taxon>Opitutales</taxon>
        <taxon>Intestinicryptomonaceae</taxon>
        <taxon>Intestinicryptomonas</taxon>
    </lineage>
</organism>
<comment type="catalytic activity">
    <reaction evidence="16 17 18">
        <text>(6S)-NADPHX + ADP = AMP + phosphate + NADPH + H(+)</text>
        <dbReference type="Rhea" id="RHEA:32235"/>
        <dbReference type="ChEBI" id="CHEBI:15378"/>
        <dbReference type="ChEBI" id="CHEBI:43474"/>
        <dbReference type="ChEBI" id="CHEBI:57783"/>
        <dbReference type="ChEBI" id="CHEBI:64076"/>
        <dbReference type="ChEBI" id="CHEBI:456215"/>
        <dbReference type="ChEBI" id="CHEBI:456216"/>
        <dbReference type="EC" id="4.2.1.136"/>
    </reaction>
</comment>
<dbReference type="HAMAP" id="MF_01965">
    <property type="entry name" value="NADHX_dehydratase"/>
    <property type="match status" value="1"/>
</dbReference>
<dbReference type="SUPFAM" id="SSF53613">
    <property type="entry name" value="Ribokinase-like"/>
    <property type="match status" value="1"/>
</dbReference>
<comment type="similarity">
    <text evidence="3 18">In the N-terminal section; belongs to the NnrE/AIBP family.</text>
</comment>
<dbReference type="SUPFAM" id="SSF64153">
    <property type="entry name" value="YjeF N-terminal domain-like"/>
    <property type="match status" value="1"/>
</dbReference>
<evidence type="ECO:0000256" key="5">
    <source>
        <dbReference type="ARBA" id="ARBA00022723"/>
    </source>
</evidence>
<comment type="similarity">
    <text evidence="17">Belongs to the NnrD/CARKD family.</text>
</comment>
<keyword evidence="7 17" id="KW-0067">ATP-binding</keyword>
<protein>
    <recommendedName>
        <fullName evidence="17">ADP-dependent (S)-NAD(P)H-hydrate dehydratase</fullName>
        <ecNumber evidence="17">4.2.1.136</ecNumber>
    </recommendedName>
    <alternativeName>
        <fullName evidence="17">ADP-dependent NAD(P)HX dehydratase</fullName>
    </alternativeName>
</protein>
<dbReference type="EMBL" id="JALBUT010000007">
    <property type="protein sequence ID" value="MDX8415872.1"/>
    <property type="molecule type" value="Genomic_DNA"/>
</dbReference>
<dbReference type="InterPro" id="IPR000631">
    <property type="entry name" value="CARKD"/>
</dbReference>
<comment type="cofactor">
    <cofactor evidence="17">
        <name>Mg(2+)</name>
        <dbReference type="ChEBI" id="CHEBI:18420"/>
    </cofactor>
</comment>
<feature type="binding site" evidence="17">
    <location>
        <position position="435"/>
    </location>
    <ligand>
        <name>AMP</name>
        <dbReference type="ChEBI" id="CHEBI:456215"/>
    </ligand>
</feature>
<evidence type="ECO:0000256" key="17">
    <source>
        <dbReference type="HAMAP-Rule" id="MF_01965"/>
    </source>
</evidence>
<comment type="catalytic activity">
    <reaction evidence="15 17 18">
        <text>(6S)-NADHX + ADP = AMP + phosphate + NADH + H(+)</text>
        <dbReference type="Rhea" id="RHEA:32223"/>
        <dbReference type="ChEBI" id="CHEBI:15378"/>
        <dbReference type="ChEBI" id="CHEBI:43474"/>
        <dbReference type="ChEBI" id="CHEBI:57945"/>
        <dbReference type="ChEBI" id="CHEBI:64074"/>
        <dbReference type="ChEBI" id="CHEBI:456215"/>
        <dbReference type="ChEBI" id="CHEBI:456216"/>
        <dbReference type="EC" id="4.2.1.136"/>
    </reaction>
</comment>
<evidence type="ECO:0000259" key="20">
    <source>
        <dbReference type="PROSITE" id="PS51385"/>
    </source>
</evidence>
<sequence>MENFCDSILTCKESAEFEADFFKGDVEKELFAMRQASKKIAEIVLGEFGRILEASPKILVLSGSGHNGGDALGAALEILNRLPSSKIDVFFTDKNRLKPNTQKICGELFSFKNSVFEVSEISGEYDLVLEGLAGMSLKPPLRKGLERAIVSANALSAKLKVSVDLPAGMSDEPCGAVFKSDLCVMAGIAKAPLFNPENRGIAGRLRYADLGFLPNLKTKKSIVSERVLKPLLKLRNVCSDKRSYGHLFVFAGSRNYAGAALMNVKAAIRSGVGLVSAFVPENLAPSFAAAEPAAIWIPCPTTEDGSLSLETFSLFRERAGKETAVLAGSGLSGNPETLALVSEVLRHTEAKVVLDADAISKSVIASAKENRTLITPHHGEFLRVARSVDDGGLSDFSKSRKIAILLKSELSRIADGSNFAFNISGSPILSRAGSGDILAGIAGGLLARADLDFTPFESGCAAAFIAGKIAEKACLKYGENAYSSSCAFDFFREIF</sequence>
<dbReference type="PROSITE" id="PS51385">
    <property type="entry name" value="YJEF_N"/>
    <property type="match status" value="1"/>
</dbReference>
<dbReference type="Gene3D" id="3.40.1190.20">
    <property type="match status" value="1"/>
</dbReference>
<comment type="similarity">
    <text evidence="4 18">In the C-terminal section; belongs to the NnrD/CARKD family.</text>
</comment>
<comment type="catalytic activity">
    <reaction evidence="2 18">
        <text>(6R)-NADPHX = (6S)-NADPHX</text>
        <dbReference type="Rhea" id="RHEA:32227"/>
        <dbReference type="ChEBI" id="CHEBI:64076"/>
        <dbReference type="ChEBI" id="CHEBI:64077"/>
        <dbReference type="EC" id="5.1.99.6"/>
    </reaction>
</comment>
<feature type="domain" description="YjeF N-terminal" evidence="20">
    <location>
        <begin position="14"/>
        <end position="218"/>
    </location>
</feature>
<keyword evidence="6 17" id="KW-0547">Nucleotide-binding</keyword>
<evidence type="ECO:0000256" key="15">
    <source>
        <dbReference type="ARBA" id="ARBA00048238"/>
    </source>
</evidence>
<evidence type="ECO:0000256" key="7">
    <source>
        <dbReference type="ARBA" id="ARBA00022840"/>
    </source>
</evidence>
<keyword evidence="9 18" id="KW-0630">Potassium</keyword>
<evidence type="ECO:0000256" key="9">
    <source>
        <dbReference type="ARBA" id="ARBA00022958"/>
    </source>
</evidence>
<keyword evidence="10 17" id="KW-0520">NAD</keyword>
<dbReference type="RefSeq" id="WP_370397325.1">
    <property type="nucleotide sequence ID" value="NZ_JALBUT010000007.1"/>
</dbReference>
<evidence type="ECO:0000256" key="12">
    <source>
        <dbReference type="ARBA" id="ARBA00023239"/>
    </source>
</evidence>
<evidence type="ECO:0000256" key="6">
    <source>
        <dbReference type="ARBA" id="ARBA00022741"/>
    </source>
</evidence>
<evidence type="ECO:0000256" key="16">
    <source>
        <dbReference type="ARBA" id="ARBA00049209"/>
    </source>
</evidence>
<feature type="binding site" evidence="17">
    <location>
        <position position="377"/>
    </location>
    <ligand>
        <name>(6S)-NADPHX</name>
        <dbReference type="ChEBI" id="CHEBI:64076"/>
    </ligand>
</feature>
<evidence type="ECO:0000256" key="11">
    <source>
        <dbReference type="ARBA" id="ARBA00023235"/>
    </source>
</evidence>
<dbReference type="InterPro" id="IPR029056">
    <property type="entry name" value="Ribokinase-like"/>
</dbReference>
<evidence type="ECO:0000256" key="4">
    <source>
        <dbReference type="ARBA" id="ARBA00009524"/>
    </source>
</evidence>
<evidence type="ECO:0000313" key="21">
    <source>
        <dbReference type="EMBL" id="MDX8415872.1"/>
    </source>
</evidence>
<comment type="caution">
    <text evidence="21">The sequence shown here is derived from an EMBL/GenBank/DDBJ whole genome shotgun (WGS) entry which is preliminary data.</text>
</comment>
<evidence type="ECO:0000256" key="1">
    <source>
        <dbReference type="ARBA" id="ARBA00000013"/>
    </source>
</evidence>
<reference evidence="21 22" key="1">
    <citation type="submission" date="2022-03" db="EMBL/GenBank/DDBJ databases">
        <title>Novel taxa within the pig intestine.</title>
        <authorList>
            <person name="Wylensek D."/>
            <person name="Bishof K."/>
            <person name="Afrizal A."/>
            <person name="Clavel T."/>
        </authorList>
    </citation>
    <scope>NUCLEOTIDE SEQUENCE [LARGE SCALE GENOMIC DNA]</scope>
    <source>
        <strain evidence="21 22">CLA-KB-P66</strain>
    </source>
</reference>
<dbReference type="NCBIfam" id="TIGR00196">
    <property type="entry name" value="yjeF_cterm"/>
    <property type="match status" value="1"/>
</dbReference>
<keyword evidence="11 18" id="KW-0413">Isomerase</keyword>
<evidence type="ECO:0000313" key="22">
    <source>
        <dbReference type="Proteomes" id="UP001275932"/>
    </source>
</evidence>
<dbReference type="Pfam" id="PF03853">
    <property type="entry name" value="YjeF_N"/>
    <property type="match status" value="1"/>
</dbReference>
<comment type="subunit">
    <text evidence="17">Homotetramer.</text>
</comment>
<dbReference type="PANTHER" id="PTHR12592:SF0">
    <property type="entry name" value="ATP-DEPENDENT (S)-NAD(P)H-HYDRATE DEHYDRATASE"/>
    <property type="match status" value="1"/>
</dbReference>
<keyword evidence="5 18" id="KW-0479">Metal-binding</keyword>
<dbReference type="PANTHER" id="PTHR12592">
    <property type="entry name" value="ATP-DEPENDENT (S)-NAD(P)H-HYDRATE DEHYDRATASE FAMILY MEMBER"/>
    <property type="match status" value="1"/>
</dbReference>
<name>A0ABU4WK83_9BACT</name>
<dbReference type="CDD" id="cd01171">
    <property type="entry name" value="YXKO-related"/>
    <property type="match status" value="1"/>
</dbReference>
<comment type="cofactor">
    <cofactor evidence="18">
        <name>K(+)</name>
        <dbReference type="ChEBI" id="CHEBI:29103"/>
    </cofactor>
    <text evidence="18">Binds 1 potassium ion per subunit.</text>
</comment>
<dbReference type="PROSITE" id="PS51383">
    <property type="entry name" value="YJEF_C_3"/>
    <property type="match status" value="1"/>
</dbReference>
<evidence type="ECO:0000256" key="14">
    <source>
        <dbReference type="ARBA" id="ARBA00025153"/>
    </source>
</evidence>
<dbReference type="InterPro" id="IPR036652">
    <property type="entry name" value="YjeF_N_dom_sf"/>
</dbReference>
<evidence type="ECO:0000256" key="18">
    <source>
        <dbReference type="PIRNR" id="PIRNR017184"/>
    </source>
</evidence>
<comment type="catalytic activity">
    <reaction evidence="1 18">
        <text>(6R)-NADHX = (6S)-NADHX</text>
        <dbReference type="Rhea" id="RHEA:32215"/>
        <dbReference type="ChEBI" id="CHEBI:64074"/>
        <dbReference type="ChEBI" id="CHEBI:64075"/>
        <dbReference type="EC" id="5.1.99.6"/>
    </reaction>
</comment>
<evidence type="ECO:0000256" key="3">
    <source>
        <dbReference type="ARBA" id="ARBA00006001"/>
    </source>
</evidence>
<comment type="function">
    <text evidence="14 18">Bifunctional enzyme that catalyzes the epimerization of the S- and R-forms of NAD(P)HX and the dehydration of the S-form of NAD(P)HX at the expense of ADP, which is converted to AMP. This allows the repair of both epimers of NAD(P)HX, a damaged form of NAD(P)H that is a result of enzymatic or heat-dependent hydration.</text>
</comment>
<feature type="binding site" evidence="17">
    <location>
        <position position="330"/>
    </location>
    <ligand>
        <name>(6S)-NADPHX</name>
        <dbReference type="ChEBI" id="CHEBI:64076"/>
    </ligand>
</feature>
<dbReference type="Gene3D" id="3.40.50.10260">
    <property type="entry name" value="YjeF N-terminal domain"/>
    <property type="match status" value="1"/>
</dbReference>
<evidence type="ECO:0000256" key="2">
    <source>
        <dbReference type="ARBA" id="ARBA00000909"/>
    </source>
</evidence>
<evidence type="ECO:0000256" key="13">
    <source>
        <dbReference type="ARBA" id="ARBA00023268"/>
    </source>
</evidence>
<keyword evidence="22" id="KW-1185">Reference proteome</keyword>
<accession>A0ABU4WK83</accession>
<feature type="binding site" evidence="17">
    <location>
        <begin position="407"/>
        <end position="411"/>
    </location>
    <ligand>
        <name>AMP</name>
        <dbReference type="ChEBI" id="CHEBI:456215"/>
    </ligand>
</feature>
<dbReference type="InterPro" id="IPR004443">
    <property type="entry name" value="YjeF_N_dom"/>
</dbReference>
<evidence type="ECO:0000256" key="10">
    <source>
        <dbReference type="ARBA" id="ARBA00023027"/>
    </source>
</evidence>
<dbReference type="InterPro" id="IPR030677">
    <property type="entry name" value="Nnr"/>
</dbReference>
<keyword evidence="8 17" id="KW-0521">NADP</keyword>
<dbReference type="EC" id="4.2.1.136" evidence="17"/>
<feature type="domain" description="YjeF C-terminal" evidence="19">
    <location>
        <begin position="224"/>
        <end position="495"/>
    </location>
</feature>
<evidence type="ECO:0000259" key="19">
    <source>
        <dbReference type="PROSITE" id="PS51383"/>
    </source>
</evidence>
<keyword evidence="12 17" id="KW-0456">Lyase</keyword>
<evidence type="ECO:0000256" key="8">
    <source>
        <dbReference type="ARBA" id="ARBA00022857"/>
    </source>
</evidence>